<sequence>MSDNPRRKNWNPRWKKRKKPDDNQGNTEERTSANSENEEDSQANSDSNADANQPKKRRIAKRDIPWPGWKLYFDESEYKKTSPILPKLRAVELFLKEHPEILMSSNFEVNKDISIDVNLLYESESITEHWPSFKSELKNNPEHVLSCLGLAVNKVKNHEIPRNNRSGQNNENDTAGDNNEENGNNRSNENDQDDANDKTEQEVKDAIIRVKLTNFEPLLPLKNIKVNYYGKFISIRGCVVRVTKSCHMASLLVLLCSKCKIPYTVRQKNGIYTPKKRCDICGAMKFDTDLASPYVETIPMQTIRIQEHFGEDFDDQGRVPRVMDVELFDDLVDSCAPGDDITLTGIIKRNGTDNGKIKNNPVSDLYLEANSLVNNNSKNKNCGGISLEFTQDDYECIRNIHETEDKLGLLVNSLCPGIYGHEIIKMALLLSLFGGTSKQTNLRDNIHILIVGDPGLGKSQMLQSCSRVAPKGIYVSGNSSTSSGLTVTLIREKGQNDFALEPGALVLSDRGCCCIDEFDKMPTQHQALLEAMEQQSVSVAKSGVIWSLPAKTAILAAANPIGGRYERSKTLNNNLNMSQPLLSRFDLLFLLLDQPDKDMDNFLSNHVMLMHTGKEKSLNSQFNGITRPLSGEPSTLKRRLSLFRNSNEVVPMNILRKYIAYARQYVKPKLTQESAVILQKYYLSLRKNMDSAVNITPCNRQLEALIRLTEARAKLDLREETTEEDAQDIVELMQHTVLGMNEGKLDTSFIQTTKTSKNSMKNLYNLIKKDASKKGNHLYPMEELKDIAKKGGISDADIVQAIDRLNNEGILIKKANNLYKFAAY</sequence>
<comment type="subcellular location">
    <subcellularLocation>
        <location evidence="1">Nucleus</location>
    </subcellularLocation>
</comment>
<organism evidence="12 13">
    <name type="scientific">Trichogramma kaykai</name>
    <dbReference type="NCBI Taxonomy" id="54128"/>
    <lineage>
        <taxon>Eukaryota</taxon>
        <taxon>Metazoa</taxon>
        <taxon>Ecdysozoa</taxon>
        <taxon>Arthropoda</taxon>
        <taxon>Hexapoda</taxon>
        <taxon>Insecta</taxon>
        <taxon>Pterygota</taxon>
        <taxon>Neoptera</taxon>
        <taxon>Endopterygota</taxon>
        <taxon>Hymenoptera</taxon>
        <taxon>Apocrita</taxon>
        <taxon>Proctotrupomorpha</taxon>
        <taxon>Chalcidoidea</taxon>
        <taxon>Trichogrammatidae</taxon>
        <taxon>Trichogramma</taxon>
    </lineage>
</organism>
<dbReference type="InterPro" id="IPR012340">
    <property type="entry name" value="NA-bd_OB-fold"/>
</dbReference>
<dbReference type="CDD" id="cd22247">
    <property type="entry name" value="MCM8_WHD"/>
    <property type="match status" value="1"/>
</dbReference>
<dbReference type="AlphaFoldDB" id="A0ABD2XJX1"/>
<dbReference type="EMBL" id="JBJJXI010000021">
    <property type="protein sequence ID" value="KAL3405103.1"/>
    <property type="molecule type" value="Genomic_DNA"/>
</dbReference>
<dbReference type="Pfam" id="PF25051">
    <property type="entry name" value="WHD_MCM8"/>
    <property type="match status" value="1"/>
</dbReference>
<evidence type="ECO:0000256" key="9">
    <source>
        <dbReference type="RuleBase" id="RU004070"/>
    </source>
</evidence>
<dbReference type="Pfam" id="PF26065">
    <property type="entry name" value="MCM8_N"/>
    <property type="match status" value="1"/>
</dbReference>
<dbReference type="GO" id="GO:0005634">
    <property type="term" value="C:nucleus"/>
    <property type="evidence" value="ECO:0007669"/>
    <property type="project" value="UniProtKB-SubCell"/>
</dbReference>
<dbReference type="PROSITE" id="PS50051">
    <property type="entry name" value="MCM_2"/>
    <property type="match status" value="1"/>
</dbReference>
<dbReference type="Proteomes" id="UP001627154">
    <property type="component" value="Unassembled WGS sequence"/>
</dbReference>
<feature type="compositionally biased region" description="Polar residues" evidence="10">
    <location>
        <begin position="42"/>
        <end position="51"/>
    </location>
</feature>
<feature type="compositionally biased region" description="Basic residues" evidence="10">
    <location>
        <begin position="7"/>
        <end position="18"/>
    </location>
</feature>
<proteinExistence type="inferred from homology"/>
<dbReference type="Pfam" id="PF00493">
    <property type="entry name" value="MCM"/>
    <property type="match status" value="1"/>
</dbReference>
<dbReference type="GO" id="GO:0006310">
    <property type="term" value="P:DNA recombination"/>
    <property type="evidence" value="ECO:0007669"/>
    <property type="project" value="UniProtKB-ARBA"/>
</dbReference>
<comment type="caution">
    <text evidence="12">The sequence shown here is derived from an EMBL/GenBank/DDBJ whole genome shotgun (WGS) entry which is preliminary data.</text>
</comment>
<dbReference type="Gene3D" id="3.40.50.300">
    <property type="entry name" value="P-loop containing nucleotide triphosphate hydrolases"/>
    <property type="match status" value="1"/>
</dbReference>
<protein>
    <recommendedName>
        <fullName evidence="7">DNA helicase MCM8</fullName>
    </recommendedName>
    <alternativeName>
        <fullName evidence="8">Minichromosome maintenance 8</fullName>
    </alternativeName>
</protein>
<feature type="region of interest" description="Disordered" evidence="10">
    <location>
        <begin position="158"/>
        <end position="200"/>
    </location>
</feature>
<feature type="region of interest" description="Disordered" evidence="10">
    <location>
        <begin position="1"/>
        <end position="60"/>
    </location>
</feature>
<dbReference type="InterPro" id="IPR033762">
    <property type="entry name" value="MCM_OB"/>
</dbReference>
<evidence type="ECO:0000256" key="6">
    <source>
        <dbReference type="ARBA" id="ARBA00023242"/>
    </source>
</evidence>
<feature type="compositionally biased region" description="Low complexity" evidence="10">
    <location>
        <begin position="169"/>
        <end position="187"/>
    </location>
</feature>
<gene>
    <name evidence="12" type="ORF">TKK_002159</name>
</gene>
<dbReference type="GO" id="GO:0003677">
    <property type="term" value="F:DNA binding"/>
    <property type="evidence" value="ECO:0007669"/>
    <property type="project" value="UniProtKB-KW"/>
</dbReference>
<dbReference type="InterPro" id="IPR056875">
    <property type="entry name" value="MCM8/REC_WHD"/>
</dbReference>
<feature type="compositionally biased region" description="Basic and acidic residues" evidence="10">
    <location>
        <begin position="19"/>
        <end position="31"/>
    </location>
</feature>
<keyword evidence="13" id="KW-1185">Reference proteome</keyword>
<dbReference type="PANTHER" id="PTHR11630">
    <property type="entry name" value="DNA REPLICATION LICENSING FACTOR MCM FAMILY MEMBER"/>
    <property type="match status" value="1"/>
</dbReference>
<evidence type="ECO:0000256" key="4">
    <source>
        <dbReference type="ARBA" id="ARBA00022840"/>
    </source>
</evidence>
<dbReference type="Gene3D" id="1.10.10.10">
    <property type="entry name" value="Winged helix-like DNA-binding domain superfamily/Winged helix DNA-binding domain"/>
    <property type="match status" value="1"/>
</dbReference>
<reference evidence="12 13" key="1">
    <citation type="journal article" date="2024" name="bioRxiv">
        <title>A reference genome for Trichogramma kaykai: A tiny desert-dwelling parasitoid wasp with competing sex-ratio distorters.</title>
        <authorList>
            <person name="Culotta J."/>
            <person name="Lindsey A.R."/>
        </authorList>
    </citation>
    <scope>NUCLEOTIDE SEQUENCE [LARGE SCALE GENOMIC DNA]</scope>
    <source>
        <strain evidence="12 13">KSX58</strain>
    </source>
</reference>
<keyword evidence="6" id="KW-0539">Nucleus</keyword>
<dbReference type="Pfam" id="PF17207">
    <property type="entry name" value="MCM_OB"/>
    <property type="match status" value="1"/>
</dbReference>
<evidence type="ECO:0000256" key="7">
    <source>
        <dbReference type="ARBA" id="ARBA00041084"/>
    </source>
</evidence>
<keyword evidence="5 9" id="KW-0238">DNA-binding</keyword>
<dbReference type="Gene3D" id="2.40.50.140">
    <property type="entry name" value="Nucleic acid-binding proteins"/>
    <property type="match status" value="1"/>
</dbReference>
<keyword evidence="3 9" id="KW-0547">Nucleotide-binding</keyword>
<dbReference type="InterPro" id="IPR036388">
    <property type="entry name" value="WH-like_DNA-bd_sf"/>
</dbReference>
<evidence type="ECO:0000256" key="2">
    <source>
        <dbReference type="ARBA" id="ARBA00008010"/>
    </source>
</evidence>
<dbReference type="InterPro" id="IPR031327">
    <property type="entry name" value="MCM"/>
</dbReference>
<evidence type="ECO:0000256" key="3">
    <source>
        <dbReference type="ARBA" id="ARBA00022741"/>
    </source>
</evidence>
<dbReference type="SUPFAM" id="SSF50249">
    <property type="entry name" value="Nucleic acid-binding proteins"/>
    <property type="match status" value="1"/>
</dbReference>
<dbReference type="PRINTS" id="PR01657">
    <property type="entry name" value="MCMFAMILY"/>
</dbReference>
<comment type="similarity">
    <text evidence="2 9">Belongs to the MCM family.</text>
</comment>
<evidence type="ECO:0000313" key="13">
    <source>
        <dbReference type="Proteomes" id="UP001627154"/>
    </source>
</evidence>
<dbReference type="InterPro" id="IPR041562">
    <property type="entry name" value="MCM_lid"/>
</dbReference>
<dbReference type="InterPro" id="IPR027417">
    <property type="entry name" value="P-loop_NTPase"/>
</dbReference>
<dbReference type="SMART" id="SM00382">
    <property type="entry name" value="AAA"/>
    <property type="match status" value="1"/>
</dbReference>
<evidence type="ECO:0000256" key="10">
    <source>
        <dbReference type="SAM" id="MobiDB-lite"/>
    </source>
</evidence>
<evidence type="ECO:0000256" key="8">
    <source>
        <dbReference type="ARBA" id="ARBA00042306"/>
    </source>
</evidence>
<evidence type="ECO:0000256" key="5">
    <source>
        <dbReference type="ARBA" id="ARBA00023125"/>
    </source>
</evidence>
<evidence type="ECO:0000256" key="1">
    <source>
        <dbReference type="ARBA" id="ARBA00004123"/>
    </source>
</evidence>
<keyword evidence="4 9" id="KW-0067">ATP-binding</keyword>
<feature type="domain" description="MCM C-terminal AAA(+) ATPase" evidence="11">
    <location>
        <begin position="406"/>
        <end position="607"/>
    </location>
</feature>
<dbReference type="Pfam" id="PF17855">
    <property type="entry name" value="MCM_lid"/>
    <property type="match status" value="1"/>
</dbReference>
<dbReference type="SUPFAM" id="SSF52540">
    <property type="entry name" value="P-loop containing nucleoside triphosphate hydrolases"/>
    <property type="match status" value="1"/>
</dbReference>
<dbReference type="SMART" id="SM00350">
    <property type="entry name" value="MCM"/>
    <property type="match status" value="1"/>
</dbReference>
<dbReference type="Gene3D" id="2.20.28.10">
    <property type="match status" value="1"/>
</dbReference>
<dbReference type="InterPro" id="IPR058767">
    <property type="entry name" value="MCM8_N"/>
</dbReference>
<name>A0ABD2XJX1_9HYME</name>
<evidence type="ECO:0000259" key="11">
    <source>
        <dbReference type="PROSITE" id="PS50051"/>
    </source>
</evidence>
<dbReference type="InterPro" id="IPR001208">
    <property type="entry name" value="MCM_dom"/>
</dbReference>
<dbReference type="PANTHER" id="PTHR11630:SF47">
    <property type="entry name" value="DNA HELICASE MCM8"/>
    <property type="match status" value="1"/>
</dbReference>
<dbReference type="InterPro" id="IPR003593">
    <property type="entry name" value="AAA+_ATPase"/>
</dbReference>
<dbReference type="GO" id="GO:0005524">
    <property type="term" value="F:ATP binding"/>
    <property type="evidence" value="ECO:0007669"/>
    <property type="project" value="UniProtKB-KW"/>
</dbReference>
<accession>A0ABD2XJX1</accession>
<evidence type="ECO:0000313" key="12">
    <source>
        <dbReference type="EMBL" id="KAL3405103.1"/>
    </source>
</evidence>